<dbReference type="Gene3D" id="1.25.40.20">
    <property type="entry name" value="Ankyrin repeat-containing domain"/>
    <property type="match status" value="2"/>
</dbReference>
<dbReference type="PANTHER" id="PTHR24180">
    <property type="entry name" value="CYCLIN-DEPENDENT KINASE INHIBITOR 2C-RELATED"/>
    <property type="match status" value="1"/>
</dbReference>
<dbReference type="InterPro" id="IPR036770">
    <property type="entry name" value="Ankyrin_rpt-contain_sf"/>
</dbReference>
<dbReference type="EMBL" id="ML119141">
    <property type="protein sequence ID" value="RPB10738.1"/>
    <property type="molecule type" value="Genomic_DNA"/>
</dbReference>
<dbReference type="Pfam" id="PF00023">
    <property type="entry name" value="Ank"/>
    <property type="match status" value="1"/>
</dbReference>
<evidence type="ECO:0000256" key="2">
    <source>
        <dbReference type="ARBA" id="ARBA00023043"/>
    </source>
</evidence>
<dbReference type="InterPro" id="IPR051637">
    <property type="entry name" value="Ank_repeat_dom-contain_49"/>
</dbReference>
<dbReference type="InParanoid" id="A0A3N4KMS6"/>
<dbReference type="PROSITE" id="PS50088">
    <property type="entry name" value="ANK_REPEAT"/>
    <property type="match status" value="1"/>
</dbReference>
<reference evidence="4 5" key="1">
    <citation type="journal article" date="2018" name="Nat. Ecol. Evol.">
        <title>Pezizomycetes genomes reveal the molecular basis of ectomycorrhizal truffle lifestyle.</title>
        <authorList>
            <person name="Murat C."/>
            <person name="Payen T."/>
            <person name="Noel B."/>
            <person name="Kuo A."/>
            <person name="Morin E."/>
            <person name="Chen J."/>
            <person name="Kohler A."/>
            <person name="Krizsan K."/>
            <person name="Balestrini R."/>
            <person name="Da Silva C."/>
            <person name="Montanini B."/>
            <person name="Hainaut M."/>
            <person name="Levati E."/>
            <person name="Barry K.W."/>
            <person name="Belfiori B."/>
            <person name="Cichocki N."/>
            <person name="Clum A."/>
            <person name="Dockter R.B."/>
            <person name="Fauchery L."/>
            <person name="Guy J."/>
            <person name="Iotti M."/>
            <person name="Le Tacon F."/>
            <person name="Lindquist E.A."/>
            <person name="Lipzen A."/>
            <person name="Malagnac F."/>
            <person name="Mello A."/>
            <person name="Molinier V."/>
            <person name="Miyauchi S."/>
            <person name="Poulain J."/>
            <person name="Riccioni C."/>
            <person name="Rubini A."/>
            <person name="Sitrit Y."/>
            <person name="Splivallo R."/>
            <person name="Traeger S."/>
            <person name="Wang M."/>
            <person name="Zifcakova L."/>
            <person name="Wipf D."/>
            <person name="Zambonelli A."/>
            <person name="Paolocci F."/>
            <person name="Nowrousian M."/>
            <person name="Ottonello S."/>
            <person name="Baldrian P."/>
            <person name="Spatafora J.W."/>
            <person name="Henrissat B."/>
            <person name="Nagy L.G."/>
            <person name="Aury J.M."/>
            <person name="Wincker P."/>
            <person name="Grigoriev I.V."/>
            <person name="Bonfante P."/>
            <person name="Martin F.M."/>
        </authorList>
    </citation>
    <scope>NUCLEOTIDE SEQUENCE [LARGE SCALE GENOMIC DNA]</scope>
    <source>
        <strain evidence="4 5">CCBAS932</strain>
    </source>
</reference>
<dbReference type="InterPro" id="IPR002110">
    <property type="entry name" value="Ankyrin_rpt"/>
</dbReference>
<dbReference type="Proteomes" id="UP000277580">
    <property type="component" value="Unassembled WGS sequence"/>
</dbReference>
<keyword evidence="2 3" id="KW-0040">ANK repeat</keyword>
<dbReference type="SMART" id="SM00248">
    <property type="entry name" value="ANK"/>
    <property type="match status" value="2"/>
</dbReference>
<sequence length="524" mass="59765">MRRGVMPRRVRPMMASIYIPFLPLSSLSSTHHSSKHQAYSDFDIFQSHCLNSSSALARPCLCQLLNQRLIGLLAMQSSVQMSPRNIIITLPTEVIQQLAGHDDEVEEQATLAYTSASLRSILLPRTNSIVSAYVTIRSFELKNIFLVLNQFGGENFRKGLKYAGHAEMSCWFPPPPTYARTLPWEFPTETYAIVKLIVENERVVYNLARKYLTPGHESILAALKATVNIDSWNAADDLLEFATEGQFMQAFTYSCLFLNTKMAIEFLDLVDSDHWEDLTTPLIECAITTFNGPMVDLLIDGDADIQDKFQYSIDEANSTFPLSWLSKWGFANYYGHADFVRIWNRLISRRADVHTTDLDGRTVLHHLARHGPHRSRNRRNTATFNPQMIPIGEAYRSMILSVTECERNANNEWVGTDLNAQDCYARTALHYAIEFHEPIMVQILLEKNADCNILDEDNFKAWQVESWNGDEKCRFLAKDTYVKALEQQGLGSNSAEMESNMQRATAEMWARFSMELQGLEIQEV</sequence>
<dbReference type="PROSITE" id="PS50297">
    <property type="entry name" value="ANK_REP_REGION"/>
    <property type="match status" value="1"/>
</dbReference>
<evidence type="ECO:0000256" key="1">
    <source>
        <dbReference type="ARBA" id="ARBA00022737"/>
    </source>
</evidence>
<evidence type="ECO:0000313" key="5">
    <source>
        <dbReference type="Proteomes" id="UP000277580"/>
    </source>
</evidence>
<dbReference type="SUPFAM" id="SSF48403">
    <property type="entry name" value="Ankyrin repeat"/>
    <property type="match status" value="1"/>
</dbReference>
<gene>
    <name evidence="4" type="ORF">P167DRAFT_245801</name>
</gene>
<feature type="repeat" description="ANK" evidence="3">
    <location>
        <begin position="424"/>
        <end position="456"/>
    </location>
</feature>
<keyword evidence="1" id="KW-0677">Repeat</keyword>
<dbReference type="OrthoDB" id="341259at2759"/>
<proteinExistence type="predicted"/>
<organism evidence="4 5">
    <name type="scientific">Morchella conica CCBAS932</name>
    <dbReference type="NCBI Taxonomy" id="1392247"/>
    <lineage>
        <taxon>Eukaryota</taxon>
        <taxon>Fungi</taxon>
        <taxon>Dikarya</taxon>
        <taxon>Ascomycota</taxon>
        <taxon>Pezizomycotina</taxon>
        <taxon>Pezizomycetes</taxon>
        <taxon>Pezizales</taxon>
        <taxon>Morchellaceae</taxon>
        <taxon>Morchella</taxon>
    </lineage>
</organism>
<evidence type="ECO:0000256" key="3">
    <source>
        <dbReference type="PROSITE-ProRule" id="PRU00023"/>
    </source>
</evidence>
<evidence type="ECO:0000313" key="4">
    <source>
        <dbReference type="EMBL" id="RPB10738.1"/>
    </source>
</evidence>
<name>A0A3N4KMS6_9PEZI</name>
<accession>A0A3N4KMS6</accession>
<dbReference type="AlphaFoldDB" id="A0A3N4KMS6"/>
<keyword evidence="5" id="KW-1185">Reference proteome</keyword>
<protein>
    <submittedName>
        <fullName evidence="4">Uncharacterized protein</fullName>
    </submittedName>
</protein>
<dbReference type="PANTHER" id="PTHR24180:SF45">
    <property type="entry name" value="POLY [ADP-RIBOSE] POLYMERASE TANKYRASE"/>
    <property type="match status" value="1"/>
</dbReference>